<keyword evidence="25" id="KW-1185">Reference proteome</keyword>
<evidence type="ECO:0000256" key="17">
    <source>
        <dbReference type="ARBA" id="ARBA00031520"/>
    </source>
</evidence>
<evidence type="ECO:0000256" key="14">
    <source>
        <dbReference type="ARBA" id="ARBA00023239"/>
    </source>
</evidence>
<dbReference type="InterPro" id="IPR002912">
    <property type="entry name" value="ACT_dom"/>
</dbReference>
<comment type="pathway">
    <text evidence="5">Metabolic intermediate biosynthesis; prephenate biosynthesis; prephenate from chorismate: step 1/1.</text>
</comment>
<comment type="function">
    <text evidence="2">Catalyzes the Claisen rearrangement of chorismate to prephenate and the decarboxylation/dehydration of prephenate to phenylpyruvate.</text>
</comment>
<evidence type="ECO:0000259" key="23">
    <source>
        <dbReference type="PROSITE" id="PS51671"/>
    </source>
</evidence>
<dbReference type="InterPro" id="IPR008242">
    <property type="entry name" value="Chor_mutase/pphenate_deHydtase"/>
</dbReference>
<comment type="subcellular location">
    <subcellularLocation>
        <location evidence="3">Cytoplasm</location>
    </subcellularLocation>
</comment>
<dbReference type="InterPro" id="IPR010952">
    <property type="entry name" value="CM_P_1"/>
</dbReference>
<dbReference type="GO" id="GO:0009094">
    <property type="term" value="P:L-phenylalanine biosynthetic process"/>
    <property type="evidence" value="ECO:0007669"/>
    <property type="project" value="UniProtKB-KW"/>
</dbReference>
<dbReference type="Gene3D" id="3.30.70.260">
    <property type="match status" value="1"/>
</dbReference>
<dbReference type="EMBL" id="BMLS01000009">
    <property type="protein sequence ID" value="GGO75036.1"/>
    <property type="molecule type" value="Genomic_DNA"/>
</dbReference>
<gene>
    <name evidence="24" type="primary">pheA</name>
    <name evidence="24" type="ORF">GCM10010982_39270</name>
</gene>
<reference evidence="24" key="1">
    <citation type="journal article" date="2014" name="Int. J. Syst. Evol. Microbiol.">
        <title>Complete genome sequence of Corynebacterium casei LMG S-19264T (=DSM 44701T), isolated from a smear-ripened cheese.</title>
        <authorList>
            <consortium name="US DOE Joint Genome Institute (JGI-PGF)"/>
            <person name="Walter F."/>
            <person name="Albersmeier A."/>
            <person name="Kalinowski J."/>
            <person name="Ruckert C."/>
        </authorList>
    </citation>
    <scope>NUCLEOTIDE SEQUENCE</scope>
    <source>
        <strain evidence="24">CGMCC 1.7086</strain>
    </source>
</reference>
<sequence length="409" mass="45236">MDHEYPFYQQQEPQMTDYQAQLEQIRQQISALDAELLGLLAKRQQFTNQVAETKIKAHMQVRDPVREEQLLIKLIKQGQPLGLTPQYVTSLFHVIIEDSVLNQQMLLAQKANPDNAQPLNRVAFLGDKGSYSYLATQKYFSRRPGELMEIGCPSFDAIIHKVETGEADYAVLPIENTSSGSINEVFDVLQHTSLSIIGELTHPVEHALLVACDTDISKLKTLYAHPQVFSQCSHFLAELGNIEVKPTDSTSAAMLKVSEMQDPSIAAIGSAPGGALYGLTPIKSNLANQKENHSRFIVVARKPVNVPLQIPAKTTLVMSTVQKPGALVEALLVLRDNQINMTKLESRPINGNPWEEMFYIDVEANLQDGPMQTAIEQLHGITRSLKVLGCYPSEEVTPTRVAAADALQG</sequence>
<keyword evidence="11" id="KW-0057">Aromatic amino acid biosynthesis</keyword>
<dbReference type="SUPFAM" id="SSF48600">
    <property type="entry name" value="Chorismate mutase II"/>
    <property type="match status" value="1"/>
</dbReference>
<evidence type="ECO:0000256" key="10">
    <source>
        <dbReference type="ARBA" id="ARBA00022605"/>
    </source>
</evidence>
<dbReference type="PROSITE" id="PS51671">
    <property type="entry name" value="ACT"/>
    <property type="match status" value="1"/>
</dbReference>
<keyword evidence="14" id="KW-0456">Lyase</keyword>
<evidence type="ECO:0000256" key="12">
    <source>
        <dbReference type="ARBA" id="ARBA00023222"/>
    </source>
</evidence>
<dbReference type="InterPro" id="IPR045865">
    <property type="entry name" value="ACT-like_dom_sf"/>
</dbReference>
<evidence type="ECO:0000256" key="20">
    <source>
        <dbReference type="SAM" id="Coils"/>
    </source>
</evidence>
<keyword evidence="15" id="KW-0511">Multifunctional enzyme</keyword>
<protein>
    <recommendedName>
        <fullName evidence="8">Bifunctional chorismate mutase/prephenate dehydratase</fullName>
        <ecNumber evidence="7">4.2.1.51</ecNumber>
        <ecNumber evidence="6">5.4.99.5</ecNumber>
    </recommendedName>
    <alternativeName>
        <fullName evidence="17">Chorismate mutase-prephenate dehydratase</fullName>
    </alternativeName>
    <alternativeName>
        <fullName evidence="16">p-protein</fullName>
    </alternativeName>
</protein>
<dbReference type="CDD" id="cd13631">
    <property type="entry name" value="PBP2_Ct-PDT_like"/>
    <property type="match status" value="1"/>
</dbReference>
<dbReference type="SMART" id="SM00830">
    <property type="entry name" value="CM_2"/>
    <property type="match status" value="1"/>
</dbReference>
<dbReference type="FunFam" id="3.40.190.10:FF:000044">
    <property type="entry name" value="Chorismate mutase/prephenate dehydratase"/>
    <property type="match status" value="1"/>
</dbReference>
<dbReference type="InterPro" id="IPR002701">
    <property type="entry name" value="CM_II_prokaryot"/>
</dbReference>
<dbReference type="CDD" id="cd04905">
    <property type="entry name" value="ACT_CM-PDT"/>
    <property type="match status" value="1"/>
</dbReference>
<evidence type="ECO:0000256" key="2">
    <source>
        <dbReference type="ARBA" id="ARBA00002364"/>
    </source>
</evidence>
<feature type="domain" description="ACT" evidence="23">
    <location>
        <begin position="315"/>
        <end position="392"/>
    </location>
</feature>
<dbReference type="InterPro" id="IPR036979">
    <property type="entry name" value="CM_dom_sf"/>
</dbReference>
<evidence type="ECO:0000256" key="11">
    <source>
        <dbReference type="ARBA" id="ARBA00023141"/>
    </source>
</evidence>
<dbReference type="SUPFAM" id="SSF53850">
    <property type="entry name" value="Periplasmic binding protein-like II"/>
    <property type="match status" value="1"/>
</dbReference>
<dbReference type="NCBIfam" id="TIGR01797">
    <property type="entry name" value="CM_P_1"/>
    <property type="match status" value="1"/>
</dbReference>
<feature type="binding site" evidence="19">
    <location>
        <position position="67"/>
    </location>
    <ligand>
        <name>substrate</name>
    </ligand>
</feature>
<evidence type="ECO:0000256" key="18">
    <source>
        <dbReference type="ARBA" id="ARBA00047848"/>
    </source>
</evidence>
<dbReference type="Pfam" id="PF01817">
    <property type="entry name" value="CM_2"/>
    <property type="match status" value="1"/>
</dbReference>
<feature type="domain" description="Chorismate mutase" evidence="21">
    <location>
        <begin position="16"/>
        <end position="107"/>
    </location>
</feature>
<organism evidence="24 25">
    <name type="scientific">Bowmanella pacifica</name>
    <dbReference type="NCBI Taxonomy" id="502051"/>
    <lineage>
        <taxon>Bacteria</taxon>
        <taxon>Pseudomonadati</taxon>
        <taxon>Pseudomonadota</taxon>
        <taxon>Gammaproteobacteria</taxon>
        <taxon>Alteromonadales</taxon>
        <taxon>Alteromonadaceae</taxon>
        <taxon>Bowmanella</taxon>
    </lineage>
</organism>
<comment type="catalytic activity">
    <reaction evidence="18">
        <text>prephenate + H(+) = 3-phenylpyruvate + CO2 + H2O</text>
        <dbReference type="Rhea" id="RHEA:21648"/>
        <dbReference type="ChEBI" id="CHEBI:15377"/>
        <dbReference type="ChEBI" id="CHEBI:15378"/>
        <dbReference type="ChEBI" id="CHEBI:16526"/>
        <dbReference type="ChEBI" id="CHEBI:18005"/>
        <dbReference type="ChEBI" id="CHEBI:29934"/>
        <dbReference type="EC" id="4.2.1.51"/>
    </reaction>
</comment>
<feature type="binding site" evidence="19">
    <location>
        <position position="99"/>
    </location>
    <ligand>
        <name>substrate</name>
    </ligand>
</feature>
<evidence type="ECO:0000256" key="9">
    <source>
        <dbReference type="ARBA" id="ARBA00022490"/>
    </source>
</evidence>
<evidence type="ECO:0000256" key="13">
    <source>
        <dbReference type="ARBA" id="ARBA00023235"/>
    </source>
</evidence>
<evidence type="ECO:0000313" key="25">
    <source>
        <dbReference type="Proteomes" id="UP000606935"/>
    </source>
</evidence>
<feature type="binding site" evidence="19">
    <location>
        <position position="26"/>
    </location>
    <ligand>
        <name>substrate</name>
    </ligand>
</feature>
<comment type="pathway">
    <text evidence="4">Amino-acid biosynthesis; L-phenylalanine biosynthesis; phenylpyruvate from prephenate: step 1/1.</text>
</comment>
<dbReference type="InterPro" id="IPR001086">
    <property type="entry name" value="Preph_deHydtase"/>
</dbReference>
<accession>A0A918DP58</accession>
<dbReference type="InterPro" id="IPR018528">
    <property type="entry name" value="Preph_deHydtase_CS"/>
</dbReference>
<keyword evidence="9" id="KW-0963">Cytoplasm</keyword>
<dbReference type="EC" id="5.4.99.5" evidence="6"/>
<evidence type="ECO:0000256" key="16">
    <source>
        <dbReference type="ARBA" id="ARBA00031175"/>
    </source>
</evidence>
<dbReference type="NCBIfam" id="NF008865">
    <property type="entry name" value="PRK11898.1"/>
    <property type="match status" value="1"/>
</dbReference>
<keyword evidence="20" id="KW-0175">Coiled coil</keyword>
<feature type="binding site" evidence="19">
    <location>
        <position position="54"/>
    </location>
    <ligand>
        <name>substrate</name>
    </ligand>
</feature>
<evidence type="ECO:0000256" key="7">
    <source>
        <dbReference type="ARBA" id="ARBA00013147"/>
    </source>
</evidence>
<dbReference type="Gene3D" id="3.40.190.10">
    <property type="entry name" value="Periplasmic binding protein-like II"/>
    <property type="match status" value="2"/>
</dbReference>
<dbReference type="PANTHER" id="PTHR21022:SF19">
    <property type="entry name" value="PREPHENATE DEHYDRATASE-RELATED"/>
    <property type="match status" value="1"/>
</dbReference>
<evidence type="ECO:0000256" key="1">
    <source>
        <dbReference type="ARBA" id="ARBA00000824"/>
    </source>
</evidence>
<feature type="binding site" evidence="19">
    <location>
        <position position="43"/>
    </location>
    <ligand>
        <name>substrate</name>
    </ligand>
</feature>
<dbReference type="PROSITE" id="PS51168">
    <property type="entry name" value="CHORISMATE_MUT_2"/>
    <property type="match status" value="1"/>
</dbReference>
<dbReference type="GO" id="GO:0046417">
    <property type="term" value="P:chorismate metabolic process"/>
    <property type="evidence" value="ECO:0007669"/>
    <property type="project" value="InterPro"/>
</dbReference>
<keyword evidence="12" id="KW-0584">Phenylalanine biosynthesis</keyword>
<evidence type="ECO:0000313" key="24">
    <source>
        <dbReference type="EMBL" id="GGO75036.1"/>
    </source>
</evidence>
<comment type="caution">
    <text evidence="24">The sequence shown here is derived from an EMBL/GenBank/DDBJ whole genome shotgun (WGS) entry which is preliminary data.</text>
</comment>
<feature type="binding site" evidence="19">
    <location>
        <position position="103"/>
    </location>
    <ligand>
        <name>substrate</name>
    </ligand>
</feature>
<evidence type="ECO:0000256" key="19">
    <source>
        <dbReference type="PIRSR" id="PIRSR001500-1"/>
    </source>
</evidence>
<dbReference type="Pfam" id="PF00800">
    <property type="entry name" value="PDT"/>
    <property type="match status" value="1"/>
</dbReference>
<evidence type="ECO:0000256" key="15">
    <source>
        <dbReference type="ARBA" id="ARBA00023268"/>
    </source>
</evidence>
<dbReference type="Gene3D" id="1.20.59.10">
    <property type="entry name" value="Chorismate mutase"/>
    <property type="match status" value="1"/>
</dbReference>
<dbReference type="PROSITE" id="PS51171">
    <property type="entry name" value="PREPHENATE_DEHYDR_3"/>
    <property type="match status" value="1"/>
</dbReference>
<dbReference type="Proteomes" id="UP000606935">
    <property type="component" value="Unassembled WGS sequence"/>
</dbReference>
<dbReference type="AlphaFoldDB" id="A0A918DP58"/>
<evidence type="ECO:0000256" key="4">
    <source>
        <dbReference type="ARBA" id="ARBA00004741"/>
    </source>
</evidence>
<reference evidence="24" key="2">
    <citation type="submission" date="2020-09" db="EMBL/GenBank/DDBJ databases">
        <authorList>
            <person name="Sun Q."/>
            <person name="Zhou Y."/>
        </authorList>
    </citation>
    <scope>NUCLEOTIDE SEQUENCE</scope>
    <source>
        <strain evidence="24">CGMCC 1.7086</strain>
    </source>
</reference>
<evidence type="ECO:0000256" key="8">
    <source>
        <dbReference type="ARBA" id="ARBA00014401"/>
    </source>
</evidence>
<name>A0A918DP58_9ALTE</name>
<dbReference type="PANTHER" id="PTHR21022">
    <property type="entry name" value="PREPHENATE DEHYDRATASE P PROTEIN"/>
    <property type="match status" value="1"/>
</dbReference>
<dbReference type="SUPFAM" id="SSF55021">
    <property type="entry name" value="ACT-like"/>
    <property type="match status" value="1"/>
</dbReference>
<feature type="domain" description="Prephenate dehydratase" evidence="22">
    <location>
        <begin position="121"/>
        <end position="301"/>
    </location>
</feature>
<dbReference type="PROSITE" id="PS00858">
    <property type="entry name" value="PREPHENATE_DEHYDR_2"/>
    <property type="match status" value="1"/>
</dbReference>
<dbReference type="PIRSF" id="PIRSF001500">
    <property type="entry name" value="Chor_mut_pdt_Ppr"/>
    <property type="match status" value="1"/>
</dbReference>
<dbReference type="GO" id="GO:0004664">
    <property type="term" value="F:prephenate dehydratase activity"/>
    <property type="evidence" value="ECO:0007669"/>
    <property type="project" value="UniProtKB-EC"/>
</dbReference>
<dbReference type="GO" id="GO:0005737">
    <property type="term" value="C:cytoplasm"/>
    <property type="evidence" value="ECO:0007669"/>
    <property type="project" value="UniProtKB-SubCell"/>
</dbReference>
<dbReference type="GO" id="GO:0004106">
    <property type="term" value="F:chorismate mutase activity"/>
    <property type="evidence" value="ECO:0007669"/>
    <property type="project" value="UniProtKB-EC"/>
</dbReference>
<feature type="binding site" evidence="19">
    <location>
        <position position="63"/>
    </location>
    <ligand>
        <name>substrate</name>
    </ligand>
</feature>
<evidence type="ECO:0000256" key="6">
    <source>
        <dbReference type="ARBA" id="ARBA00012404"/>
    </source>
</evidence>
<comment type="catalytic activity">
    <reaction evidence="1">
        <text>chorismate = prephenate</text>
        <dbReference type="Rhea" id="RHEA:13897"/>
        <dbReference type="ChEBI" id="CHEBI:29748"/>
        <dbReference type="ChEBI" id="CHEBI:29934"/>
        <dbReference type="EC" id="5.4.99.5"/>
    </reaction>
</comment>
<evidence type="ECO:0000256" key="5">
    <source>
        <dbReference type="ARBA" id="ARBA00004817"/>
    </source>
</evidence>
<evidence type="ECO:0000256" key="3">
    <source>
        <dbReference type="ARBA" id="ARBA00004496"/>
    </source>
</evidence>
<proteinExistence type="predicted"/>
<dbReference type="InterPro" id="IPR036263">
    <property type="entry name" value="Chorismate_II_sf"/>
</dbReference>
<dbReference type="EC" id="4.2.1.51" evidence="7"/>
<keyword evidence="13" id="KW-0413">Isomerase</keyword>
<feature type="coiled-coil region" evidence="20">
    <location>
        <begin position="15"/>
        <end position="42"/>
    </location>
</feature>
<keyword evidence="10" id="KW-0028">Amino-acid biosynthesis</keyword>
<evidence type="ECO:0000259" key="22">
    <source>
        <dbReference type="PROSITE" id="PS51171"/>
    </source>
</evidence>
<evidence type="ECO:0000259" key="21">
    <source>
        <dbReference type="PROSITE" id="PS51168"/>
    </source>
</evidence>